<evidence type="ECO:0000256" key="7">
    <source>
        <dbReference type="RuleBase" id="RU363032"/>
    </source>
</evidence>
<sequence length="342" mass="38108">MAFPSCYGEAMAAYLVRRLLQLIPTFFGATFLAFLVIQLAPGDFVTRLELDPSYEREQIAQLRAQFGLDQPFTVQYAKWLSGLMKGYLGVSLSYQTDVWTVLKPRILNSMVLVVLSVILIYAVSIPVGIYSALRQYSLGDRVLTFLAFFGLAVPNFFFALLMLYFALWLQDVSGSQILPIGGMRSQMIGGVDFFEAPKWRQWLDILWHAIPPVIVAATAGMAGLVRVMRGQMLETLSQDYVRTARAKGLSERVVIYKHTLRNAIIPLVAQIGFLLPDLIGGAGLVEVVMAWPGLTPMLLEALFSIDQYVIMGLIAISSILLMLGNLLSDLLLAWVDPRIRYS</sequence>
<keyword evidence="2 7" id="KW-0813">Transport</keyword>
<dbReference type="KEGG" id="mhd:Marky_1562"/>
<dbReference type="Pfam" id="PF00528">
    <property type="entry name" value="BPD_transp_1"/>
    <property type="match status" value="1"/>
</dbReference>
<evidence type="ECO:0000313" key="9">
    <source>
        <dbReference type="EMBL" id="AEB12297.1"/>
    </source>
</evidence>
<reference evidence="9 10" key="1">
    <citation type="journal article" date="2012" name="Stand. Genomic Sci.">
        <title>Complete genome sequence of the aerobic, heterotroph Marinithermus hydrothermalis type strain (T1(T)) from a deep-sea hydrothermal vent chimney.</title>
        <authorList>
            <person name="Copeland A."/>
            <person name="Gu W."/>
            <person name="Yasawong M."/>
            <person name="Lapidus A."/>
            <person name="Lucas S."/>
            <person name="Deshpande S."/>
            <person name="Pagani I."/>
            <person name="Tapia R."/>
            <person name="Cheng J.F."/>
            <person name="Goodwin L.A."/>
            <person name="Pitluck S."/>
            <person name="Liolios K."/>
            <person name="Ivanova N."/>
            <person name="Mavromatis K."/>
            <person name="Mikhailova N."/>
            <person name="Pati A."/>
            <person name="Chen A."/>
            <person name="Palaniappan K."/>
            <person name="Land M."/>
            <person name="Pan C."/>
            <person name="Brambilla E.M."/>
            <person name="Rohde M."/>
            <person name="Tindall B.J."/>
            <person name="Sikorski J."/>
            <person name="Goker M."/>
            <person name="Detter J.C."/>
            <person name="Bristow J."/>
            <person name="Eisen J.A."/>
            <person name="Markowitz V."/>
            <person name="Hugenholtz P."/>
            <person name="Kyrpides N.C."/>
            <person name="Klenk H.P."/>
            <person name="Woyke T."/>
        </authorList>
    </citation>
    <scope>NUCLEOTIDE SEQUENCE [LARGE SCALE GENOMIC DNA]</scope>
    <source>
        <strain evidence="10">DSM 14884 / JCM 11576 / T1</strain>
    </source>
</reference>
<feature type="transmembrane region" description="Helical" evidence="7">
    <location>
        <begin position="267"/>
        <end position="288"/>
    </location>
</feature>
<evidence type="ECO:0000256" key="2">
    <source>
        <dbReference type="ARBA" id="ARBA00022448"/>
    </source>
</evidence>
<dbReference type="CDD" id="cd06261">
    <property type="entry name" value="TM_PBP2"/>
    <property type="match status" value="1"/>
</dbReference>
<evidence type="ECO:0000256" key="6">
    <source>
        <dbReference type="ARBA" id="ARBA00023136"/>
    </source>
</evidence>
<comment type="similarity">
    <text evidence="7">Belongs to the binding-protein-dependent transport system permease family.</text>
</comment>
<feature type="transmembrane region" description="Helical" evidence="7">
    <location>
        <begin position="19"/>
        <end position="40"/>
    </location>
</feature>
<dbReference type="PANTHER" id="PTHR30465">
    <property type="entry name" value="INNER MEMBRANE ABC TRANSPORTER"/>
    <property type="match status" value="1"/>
</dbReference>
<protein>
    <submittedName>
        <fullName evidence="9">ABC-type transporter, integral membrane subunit</fullName>
    </submittedName>
</protein>
<dbReference type="PROSITE" id="PS50928">
    <property type="entry name" value="ABC_TM1"/>
    <property type="match status" value="1"/>
</dbReference>
<keyword evidence="5 7" id="KW-1133">Transmembrane helix</keyword>
<dbReference type="PANTHER" id="PTHR30465:SF0">
    <property type="entry name" value="OLIGOPEPTIDE TRANSPORT SYSTEM PERMEASE PROTEIN APPB"/>
    <property type="match status" value="1"/>
</dbReference>
<dbReference type="Proteomes" id="UP000007030">
    <property type="component" value="Chromosome"/>
</dbReference>
<accession>F2NQT3</accession>
<feature type="transmembrane region" description="Helical" evidence="7">
    <location>
        <begin position="308"/>
        <end position="335"/>
    </location>
</feature>
<feature type="transmembrane region" description="Helical" evidence="7">
    <location>
        <begin position="142"/>
        <end position="169"/>
    </location>
</feature>
<feature type="transmembrane region" description="Helical" evidence="7">
    <location>
        <begin position="106"/>
        <end position="130"/>
    </location>
</feature>
<comment type="subcellular location">
    <subcellularLocation>
        <location evidence="1 7">Cell membrane</location>
        <topology evidence="1 7">Multi-pass membrane protein</topology>
    </subcellularLocation>
</comment>
<dbReference type="AlphaFoldDB" id="F2NQT3"/>
<name>F2NQT3_MARHT</name>
<dbReference type="InterPro" id="IPR000515">
    <property type="entry name" value="MetI-like"/>
</dbReference>
<evidence type="ECO:0000256" key="1">
    <source>
        <dbReference type="ARBA" id="ARBA00004651"/>
    </source>
</evidence>
<proteinExistence type="inferred from homology"/>
<dbReference type="GO" id="GO:0055085">
    <property type="term" value="P:transmembrane transport"/>
    <property type="evidence" value="ECO:0007669"/>
    <property type="project" value="InterPro"/>
</dbReference>
<dbReference type="Gene3D" id="1.10.3720.10">
    <property type="entry name" value="MetI-like"/>
    <property type="match status" value="1"/>
</dbReference>
<gene>
    <name evidence="9" type="ordered locus">Marky_1562</name>
</gene>
<feature type="domain" description="ABC transmembrane type-1" evidence="8">
    <location>
        <begin position="106"/>
        <end position="332"/>
    </location>
</feature>
<feature type="transmembrane region" description="Helical" evidence="7">
    <location>
        <begin position="205"/>
        <end position="225"/>
    </location>
</feature>
<dbReference type="InterPro" id="IPR035906">
    <property type="entry name" value="MetI-like_sf"/>
</dbReference>
<dbReference type="eggNOG" id="COG0601">
    <property type="taxonomic scope" value="Bacteria"/>
</dbReference>
<dbReference type="EMBL" id="CP002630">
    <property type="protein sequence ID" value="AEB12297.1"/>
    <property type="molecule type" value="Genomic_DNA"/>
</dbReference>
<dbReference type="SUPFAM" id="SSF161098">
    <property type="entry name" value="MetI-like"/>
    <property type="match status" value="1"/>
</dbReference>
<keyword evidence="4 7" id="KW-0812">Transmembrane</keyword>
<evidence type="ECO:0000256" key="4">
    <source>
        <dbReference type="ARBA" id="ARBA00022692"/>
    </source>
</evidence>
<keyword evidence="10" id="KW-1185">Reference proteome</keyword>
<keyword evidence="3" id="KW-1003">Cell membrane</keyword>
<evidence type="ECO:0000259" key="8">
    <source>
        <dbReference type="PROSITE" id="PS50928"/>
    </source>
</evidence>
<keyword evidence="6 7" id="KW-0472">Membrane</keyword>
<evidence type="ECO:0000256" key="5">
    <source>
        <dbReference type="ARBA" id="ARBA00022989"/>
    </source>
</evidence>
<evidence type="ECO:0000256" key="3">
    <source>
        <dbReference type="ARBA" id="ARBA00022475"/>
    </source>
</evidence>
<evidence type="ECO:0000313" key="10">
    <source>
        <dbReference type="Proteomes" id="UP000007030"/>
    </source>
</evidence>
<organism evidence="9 10">
    <name type="scientific">Marinithermus hydrothermalis (strain DSM 14884 / JCM 11576 / T1)</name>
    <dbReference type="NCBI Taxonomy" id="869210"/>
    <lineage>
        <taxon>Bacteria</taxon>
        <taxon>Thermotogati</taxon>
        <taxon>Deinococcota</taxon>
        <taxon>Deinococci</taxon>
        <taxon>Thermales</taxon>
        <taxon>Thermaceae</taxon>
        <taxon>Marinithermus</taxon>
    </lineage>
</organism>
<dbReference type="InterPro" id="IPR045621">
    <property type="entry name" value="BPD_transp_1_N"/>
</dbReference>
<dbReference type="GO" id="GO:0005886">
    <property type="term" value="C:plasma membrane"/>
    <property type="evidence" value="ECO:0007669"/>
    <property type="project" value="UniProtKB-SubCell"/>
</dbReference>
<dbReference type="HOGENOM" id="CLU_036879_1_1_0"/>
<dbReference type="Pfam" id="PF19300">
    <property type="entry name" value="BPD_transp_1_N"/>
    <property type="match status" value="1"/>
</dbReference>
<dbReference type="STRING" id="869210.Marky_1562"/>